<evidence type="ECO:0000256" key="1">
    <source>
        <dbReference type="SAM" id="MobiDB-lite"/>
    </source>
</evidence>
<comment type="caution">
    <text evidence="2">The sequence shown here is derived from an EMBL/GenBank/DDBJ whole genome shotgun (WGS) entry which is preliminary data.</text>
</comment>
<name>A0A6S7I1X7_PARCT</name>
<accession>A0A6S7I1X7</accession>
<evidence type="ECO:0000313" key="2">
    <source>
        <dbReference type="EMBL" id="CAB4010967.1"/>
    </source>
</evidence>
<proteinExistence type="predicted"/>
<organism evidence="2 3">
    <name type="scientific">Paramuricea clavata</name>
    <name type="common">Red gorgonian</name>
    <name type="synonym">Violescent sea-whip</name>
    <dbReference type="NCBI Taxonomy" id="317549"/>
    <lineage>
        <taxon>Eukaryota</taxon>
        <taxon>Metazoa</taxon>
        <taxon>Cnidaria</taxon>
        <taxon>Anthozoa</taxon>
        <taxon>Octocorallia</taxon>
        <taxon>Malacalcyonacea</taxon>
        <taxon>Plexauridae</taxon>
        <taxon>Paramuricea</taxon>
    </lineage>
</organism>
<dbReference type="AlphaFoldDB" id="A0A6S7I1X7"/>
<dbReference type="EMBL" id="CACRXK020006977">
    <property type="protein sequence ID" value="CAB4010967.1"/>
    <property type="molecule type" value="Genomic_DNA"/>
</dbReference>
<gene>
    <name evidence="2" type="ORF">PACLA_8A024882</name>
</gene>
<protein>
    <submittedName>
        <fullName evidence="2">Uncharacterized protein</fullName>
    </submittedName>
</protein>
<evidence type="ECO:0000313" key="3">
    <source>
        <dbReference type="Proteomes" id="UP001152795"/>
    </source>
</evidence>
<dbReference type="Proteomes" id="UP001152795">
    <property type="component" value="Unassembled WGS sequence"/>
</dbReference>
<feature type="region of interest" description="Disordered" evidence="1">
    <location>
        <begin position="1"/>
        <end position="22"/>
    </location>
</feature>
<sequence length="159" mass="18368">MADDEQAAQPMTISTPSVSIQPLPEFNPDSEVGASLATCWTNWLDDFKMFILASGITDENRKRALPLYQAGQRVREIFRQLPNTGTAADYKTATDKLTEYFEPQKNRRLRSVPIQTSYSRSTRNVRSVSYAFTYARPNVLFRRRRFRDRATNCYGWLIV</sequence>
<reference evidence="2" key="1">
    <citation type="submission" date="2020-04" db="EMBL/GenBank/DDBJ databases">
        <authorList>
            <person name="Alioto T."/>
            <person name="Alioto T."/>
            <person name="Gomez Garrido J."/>
        </authorList>
    </citation>
    <scope>NUCLEOTIDE SEQUENCE</scope>
    <source>
        <strain evidence="2">A484AB</strain>
    </source>
</reference>
<dbReference type="OrthoDB" id="8039770at2759"/>
<feature type="compositionally biased region" description="Polar residues" evidence="1">
    <location>
        <begin position="9"/>
        <end position="20"/>
    </location>
</feature>
<keyword evidence="3" id="KW-1185">Reference proteome</keyword>